<dbReference type="InterPro" id="IPR013950">
    <property type="entry name" value="Mis14/Nsl1"/>
</dbReference>
<dbReference type="PANTHER" id="PTHR31749:SF3">
    <property type="entry name" value="KINETOCHORE-ASSOCIATED PROTEIN NSL1 HOMOLOG"/>
    <property type="match status" value="1"/>
</dbReference>
<dbReference type="EMBL" id="KL197715">
    <property type="protein sequence ID" value="KDQ59385.1"/>
    <property type="molecule type" value="Genomic_DNA"/>
</dbReference>
<dbReference type="HOGENOM" id="CLU_088334_0_0_1"/>
<protein>
    <submittedName>
        <fullName evidence="2">Uncharacterized protein</fullName>
    </submittedName>
</protein>
<proteinExistence type="predicted"/>
<evidence type="ECO:0000313" key="3">
    <source>
        <dbReference type="Proteomes" id="UP000027265"/>
    </source>
</evidence>
<evidence type="ECO:0000256" key="1">
    <source>
        <dbReference type="SAM" id="MobiDB-lite"/>
    </source>
</evidence>
<dbReference type="InParanoid" id="A0A067PZT6"/>
<keyword evidence="3" id="KW-1185">Reference proteome</keyword>
<feature type="compositionally biased region" description="Polar residues" evidence="1">
    <location>
        <begin position="168"/>
        <end position="179"/>
    </location>
</feature>
<organism evidence="2 3">
    <name type="scientific">Jaapia argillacea MUCL 33604</name>
    <dbReference type="NCBI Taxonomy" id="933084"/>
    <lineage>
        <taxon>Eukaryota</taxon>
        <taxon>Fungi</taxon>
        <taxon>Dikarya</taxon>
        <taxon>Basidiomycota</taxon>
        <taxon>Agaricomycotina</taxon>
        <taxon>Agaricomycetes</taxon>
        <taxon>Agaricomycetidae</taxon>
        <taxon>Jaapiales</taxon>
        <taxon>Jaapiaceae</taxon>
        <taxon>Jaapia</taxon>
    </lineage>
</organism>
<evidence type="ECO:0000313" key="2">
    <source>
        <dbReference type="EMBL" id="KDQ59385.1"/>
    </source>
</evidence>
<sequence>MDNSREDLPRVSVDTLQDWQRVRANYEAAILHKLEERLATSPSSHDRQALLGHVNQFINSTFDIARPNLRVNGRNFEDVDEHEEDMEPFDEGLDRRIWSLSDQRLKLDHDIGNKRRSTPKDVEKLMQELLKSQREVDDELAAAIVDANHDELGNADVVDDRYPEMESTFRQTSALSEELSQAVPVQQERSKRIKNVDNEIKSLQP</sequence>
<dbReference type="GO" id="GO:0000070">
    <property type="term" value="P:mitotic sister chromatid segregation"/>
    <property type="evidence" value="ECO:0007669"/>
    <property type="project" value="InterPro"/>
</dbReference>
<dbReference type="OrthoDB" id="2135762at2759"/>
<dbReference type="AlphaFoldDB" id="A0A067PZT6"/>
<feature type="compositionally biased region" description="Basic and acidic residues" evidence="1">
    <location>
        <begin position="188"/>
        <end position="205"/>
    </location>
</feature>
<accession>A0A067PZT6</accession>
<dbReference type="PANTHER" id="PTHR31749">
    <property type="entry name" value="KINETOCHORE-ASSOCIATED PROTEIN NSL1 HOMOLOG"/>
    <property type="match status" value="1"/>
</dbReference>
<feature type="region of interest" description="Disordered" evidence="1">
    <location>
        <begin position="164"/>
        <end position="205"/>
    </location>
</feature>
<reference evidence="3" key="1">
    <citation type="journal article" date="2014" name="Proc. Natl. Acad. Sci. U.S.A.">
        <title>Extensive sampling of basidiomycete genomes demonstrates inadequacy of the white-rot/brown-rot paradigm for wood decay fungi.</title>
        <authorList>
            <person name="Riley R."/>
            <person name="Salamov A.A."/>
            <person name="Brown D.W."/>
            <person name="Nagy L.G."/>
            <person name="Floudas D."/>
            <person name="Held B.W."/>
            <person name="Levasseur A."/>
            <person name="Lombard V."/>
            <person name="Morin E."/>
            <person name="Otillar R."/>
            <person name="Lindquist E.A."/>
            <person name="Sun H."/>
            <person name="LaButti K.M."/>
            <person name="Schmutz J."/>
            <person name="Jabbour D."/>
            <person name="Luo H."/>
            <person name="Baker S.E."/>
            <person name="Pisabarro A.G."/>
            <person name="Walton J.D."/>
            <person name="Blanchette R.A."/>
            <person name="Henrissat B."/>
            <person name="Martin F."/>
            <person name="Cullen D."/>
            <person name="Hibbett D.S."/>
            <person name="Grigoriev I.V."/>
        </authorList>
    </citation>
    <scope>NUCLEOTIDE SEQUENCE [LARGE SCALE GENOMIC DNA]</scope>
    <source>
        <strain evidence="3">MUCL 33604</strain>
    </source>
</reference>
<name>A0A067PZT6_9AGAM</name>
<dbReference type="FunCoup" id="A0A067PZT6">
    <property type="interactions" value="20"/>
</dbReference>
<dbReference type="Pfam" id="PF08641">
    <property type="entry name" value="Mis14"/>
    <property type="match status" value="1"/>
</dbReference>
<gene>
    <name evidence="2" type="ORF">JAAARDRAFT_32946</name>
</gene>
<dbReference type="GO" id="GO:0000444">
    <property type="term" value="C:MIS12/MIND type complex"/>
    <property type="evidence" value="ECO:0007669"/>
    <property type="project" value="TreeGrafter"/>
</dbReference>
<dbReference type="Proteomes" id="UP000027265">
    <property type="component" value="Unassembled WGS sequence"/>
</dbReference>